<reference evidence="6 7" key="2">
    <citation type="submission" date="2018-03" db="EMBL/GenBank/DDBJ databases">
        <authorList>
            <person name="Keele B.F."/>
        </authorList>
    </citation>
    <scope>NUCLEOTIDE SEQUENCE [LARGE SCALE GENOMIC DNA]</scope>
    <source>
        <strain evidence="6 7">D13</strain>
    </source>
</reference>
<proteinExistence type="predicted"/>
<dbReference type="Gene3D" id="1.25.40.10">
    <property type="entry name" value="Tetratricopeptide repeat domain"/>
    <property type="match status" value="1"/>
</dbReference>
<evidence type="ECO:0000259" key="5">
    <source>
        <dbReference type="PROSITE" id="PS50011"/>
    </source>
</evidence>
<evidence type="ECO:0000313" key="6">
    <source>
        <dbReference type="EMBL" id="AVP99009.1"/>
    </source>
</evidence>
<dbReference type="AlphaFoldDB" id="A0A2P1PVZ3"/>
<evidence type="ECO:0000256" key="2">
    <source>
        <dbReference type="ARBA" id="ARBA00022741"/>
    </source>
</evidence>
<dbReference type="InterPro" id="IPR000719">
    <property type="entry name" value="Prot_kinase_dom"/>
</dbReference>
<name>A0A2P1PVZ3_9GAMM</name>
<dbReference type="InterPro" id="IPR011990">
    <property type="entry name" value="TPR-like_helical_dom_sf"/>
</dbReference>
<dbReference type="PROSITE" id="PS00108">
    <property type="entry name" value="PROTEIN_KINASE_ST"/>
    <property type="match status" value="1"/>
</dbReference>
<dbReference type="GO" id="GO:0005524">
    <property type="term" value="F:ATP binding"/>
    <property type="evidence" value="ECO:0007669"/>
    <property type="project" value="UniProtKB-KW"/>
</dbReference>
<dbReference type="SUPFAM" id="SSF48452">
    <property type="entry name" value="TPR-like"/>
    <property type="match status" value="2"/>
</dbReference>
<accession>A0A2P1PVZ3</accession>
<keyword evidence="2" id="KW-0547">Nucleotide-binding</keyword>
<feature type="domain" description="Protein kinase" evidence="5">
    <location>
        <begin position="99"/>
        <end position="379"/>
    </location>
</feature>
<dbReference type="InterPro" id="IPR008271">
    <property type="entry name" value="Ser/Thr_kinase_AS"/>
</dbReference>
<dbReference type="Pfam" id="PF00069">
    <property type="entry name" value="Pkinase"/>
    <property type="match status" value="1"/>
</dbReference>
<dbReference type="Gene3D" id="1.10.510.10">
    <property type="entry name" value="Transferase(Phosphotransferase) domain 1"/>
    <property type="match status" value="1"/>
</dbReference>
<dbReference type="Proteomes" id="UP000241074">
    <property type="component" value="Chromosome"/>
</dbReference>
<evidence type="ECO:0000256" key="3">
    <source>
        <dbReference type="ARBA" id="ARBA00022777"/>
    </source>
</evidence>
<organism evidence="6 7">
    <name type="scientific">Ahniella affigens</name>
    <dbReference type="NCBI Taxonomy" id="2021234"/>
    <lineage>
        <taxon>Bacteria</taxon>
        <taxon>Pseudomonadati</taxon>
        <taxon>Pseudomonadota</taxon>
        <taxon>Gammaproteobacteria</taxon>
        <taxon>Lysobacterales</taxon>
        <taxon>Rhodanobacteraceae</taxon>
        <taxon>Ahniella</taxon>
    </lineage>
</organism>
<dbReference type="Gene3D" id="3.30.200.20">
    <property type="entry name" value="Phosphorylase Kinase, domain 1"/>
    <property type="match status" value="1"/>
</dbReference>
<reference evidence="6 7" key="1">
    <citation type="submission" date="2018-03" db="EMBL/GenBank/DDBJ databases">
        <title>Ahniella affigens gen. nov., sp. nov., a gammaproteobacterium isolated from sandy soil near a stream.</title>
        <authorList>
            <person name="Ko Y."/>
            <person name="Kim J.-H."/>
        </authorList>
    </citation>
    <scope>NUCLEOTIDE SEQUENCE [LARGE SCALE GENOMIC DNA]</scope>
    <source>
        <strain evidence="6 7">D13</strain>
    </source>
</reference>
<keyword evidence="4" id="KW-0067">ATP-binding</keyword>
<evidence type="ECO:0000256" key="1">
    <source>
        <dbReference type="ARBA" id="ARBA00022679"/>
    </source>
</evidence>
<dbReference type="GO" id="GO:0004674">
    <property type="term" value="F:protein serine/threonine kinase activity"/>
    <property type="evidence" value="ECO:0007669"/>
    <property type="project" value="TreeGrafter"/>
</dbReference>
<dbReference type="PANTHER" id="PTHR43289:SF34">
    <property type="entry name" value="SERINE_THREONINE-PROTEIN KINASE YBDM-RELATED"/>
    <property type="match status" value="1"/>
</dbReference>
<keyword evidence="3" id="KW-0418">Kinase</keyword>
<dbReference type="CDD" id="cd14014">
    <property type="entry name" value="STKc_PknB_like"/>
    <property type="match status" value="1"/>
</dbReference>
<dbReference type="OrthoDB" id="9801841at2"/>
<dbReference type="PANTHER" id="PTHR43289">
    <property type="entry name" value="MITOGEN-ACTIVATED PROTEIN KINASE KINASE KINASE 20-RELATED"/>
    <property type="match status" value="1"/>
</dbReference>
<dbReference type="EMBL" id="CP027860">
    <property type="protein sequence ID" value="AVP99009.1"/>
    <property type="molecule type" value="Genomic_DNA"/>
</dbReference>
<dbReference type="SUPFAM" id="SSF56112">
    <property type="entry name" value="Protein kinase-like (PK-like)"/>
    <property type="match status" value="1"/>
</dbReference>
<gene>
    <name evidence="6" type="ORF">C7S18_18310</name>
</gene>
<evidence type="ECO:0000256" key="4">
    <source>
        <dbReference type="ARBA" id="ARBA00022840"/>
    </source>
</evidence>
<dbReference type="KEGG" id="xba:C7S18_18310"/>
<dbReference type="SMART" id="SM00220">
    <property type="entry name" value="S_TKc"/>
    <property type="match status" value="1"/>
</dbReference>
<protein>
    <recommendedName>
        <fullName evidence="5">Protein kinase domain-containing protein</fullName>
    </recommendedName>
</protein>
<keyword evidence="1" id="KW-0808">Transferase</keyword>
<keyword evidence="7" id="KW-1185">Reference proteome</keyword>
<sequence>MALRPGLAWSTSRCERGRLMTSLQDVFAAAVDLPLAEQESYLDALRARDPALCAAVEQLLRADHKLLHTKPKVATTGFASWAAALSGTSLRPGDQIGAFRILAPLAQGGMGVVFKAERSDGSVVQQVAIKLIRREFLDAQARQRFELERQTLATLDHPYIARLFDAAELPDGTPYFVMEYVDGEPINQYCDRHQLSVRARIELFRRVCQAVAHAHRNLIVHRDLKPGNILVGQDGLPKLLDFGIAKPLGGELRDDWAIQTGTANRYFSPRYAAPEQLRGGQIHVSSDVYALGVLLFELLTHSTPFDFSKLSYGQVERLVTEVAAPAPSAHVAGRDAAARTLRRQLQGDLDGIVLKCLRKVASERYESVSQFDDDLERWLQGMPVLARHGHTWYRFSKFAARNLVAVTTASASVLALALGAVMLWQQNQALRAERDRSQEALSVLEDAFAAADPIRTSGAEISARQILDSAEKRLDAIPNDQAGLMATLAESIAHVNLSLGRAASAANLYRRADRAAVVAEAEPGVRLRLMLGQSRALMNHDQLDEADQVLSRASQLVADPGPKWRALRGKLLASRGQADDGIILLRTALAEIQELGPEQEVANSIRFMLADALAVAEDWTGSLSVYQDTLRWQQQSLPADHPQITRTRLRMIGALRRAGLLQESLREAETIVQDVTRVFGHDSAEAAFVFNALGRSLEVVKQQDAALIAYENSLHASERALGPSHINTNRARFNLALALEAQGSRDADAEAQFKAAIRESERQPGQHQASNLYFRLYYAHFLVRQGRSADAFDVLTFSGGTEALEMSDEINRRAVLSVIAALPELQQCQETASTSASCERARAWLQRWPQK</sequence>
<dbReference type="InterPro" id="IPR011009">
    <property type="entry name" value="Kinase-like_dom_sf"/>
</dbReference>
<evidence type="ECO:0000313" key="7">
    <source>
        <dbReference type="Proteomes" id="UP000241074"/>
    </source>
</evidence>
<dbReference type="PROSITE" id="PS50011">
    <property type="entry name" value="PROTEIN_KINASE_DOM"/>
    <property type="match status" value="1"/>
</dbReference>